<evidence type="ECO:0000313" key="4">
    <source>
        <dbReference type="Proteomes" id="UP000033140"/>
    </source>
</evidence>
<dbReference type="PANTHER" id="PTHR28094">
    <property type="entry name" value="MEIOTICALLY UP-REGULATED GENE 113 PROTEIN"/>
    <property type="match status" value="1"/>
</dbReference>
<evidence type="ECO:0000256" key="1">
    <source>
        <dbReference type="SAM" id="MobiDB-lite"/>
    </source>
</evidence>
<dbReference type="Pfam" id="PF10544">
    <property type="entry name" value="T5orf172"/>
    <property type="match status" value="1"/>
</dbReference>
<reference evidence="3 4" key="1">
    <citation type="journal article" date="2011" name="J. Gen. Appl. Microbiol.">
        <title>Draft genome sequencing of the enigmatic yeast Saitoella complicata.</title>
        <authorList>
            <person name="Nishida H."/>
            <person name="Hamamoto M."/>
            <person name="Sugiyama J."/>
        </authorList>
    </citation>
    <scope>NUCLEOTIDE SEQUENCE [LARGE SCALE GENOMIC DNA]</scope>
    <source>
        <strain evidence="3 4">NRRL Y-17804</strain>
    </source>
</reference>
<feature type="domain" description="Bacteriophage T5 Orf172 DNA-binding" evidence="2">
    <location>
        <begin position="302"/>
        <end position="406"/>
    </location>
</feature>
<dbReference type="SMART" id="SM00974">
    <property type="entry name" value="T5orf172"/>
    <property type="match status" value="1"/>
</dbReference>
<dbReference type="EMBL" id="BACD03000029">
    <property type="protein sequence ID" value="GAO50107.1"/>
    <property type="molecule type" value="Genomic_DNA"/>
</dbReference>
<feature type="compositionally biased region" description="Polar residues" evidence="1">
    <location>
        <begin position="103"/>
        <end position="118"/>
    </location>
</feature>
<dbReference type="STRING" id="698492.A0A0E9NJQ0"/>
<comment type="caution">
    <text evidence="3">The sequence shown here is derived from an EMBL/GenBank/DDBJ whole genome shotgun (WGS) entry which is preliminary data.</text>
</comment>
<dbReference type="AlphaFoldDB" id="A0A0E9NJQ0"/>
<feature type="compositionally biased region" description="Basic and acidic residues" evidence="1">
    <location>
        <begin position="1"/>
        <end position="13"/>
    </location>
</feature>
<protein>
    <recommendedName>
        <fullName evidence="2">Bacteriophage T5 Orf172 DNA-binding domain-containing protein</fullName>
    </recommendedName>
</protein>
<gene>
    <name evidence="3" type="ORF">G7K_4242-t1</name>
</gene>
<dbReference type="RefSeq" id="XP_019025639.1">
    <property type="nucleotide sequence ID" value="XM_019166386.1"/>
</dbReference>
<name>A0A0E9NJQ0_SAICN</name>
<sequence length="419" mass="45978">MRRPRQEISDGRTRKLHFATSPEHLASGLSRKDSKHPALTCHAVAVSSGKPCRRALPVVKSGASLTPEDKYCFQHKDHAKSAAPASRRNAQGIRGPRIALQPMSGNSDIRSQSHTTGQPPIPPNKPLPPPKNTPQHQTMVPPKRDSKVSRFFRKLCCMSDSAFNSIPPTAKTALPPTPRPGLHDPRPPSEVHVPLHSSTPEIRAANKPNMVKPRRPAPIQSASSTVTLPLSALASLPGTTIRVPGADGHGAFLVPNEWIDPTLSVTTRRALLSELEKPISAREEPGYIYVFRLQSPIEAGFQGSRALYKIGRTTNLQRRLYQWSNQCSLQPILVAYYPSPASSASSALKVSISHRVERLIHIELADKHPVSDKAACEACGRVHREWFEAETGRVGWEGIKTVILKWVEFGKVGWGEVEA</sequence>
<accession>A0A0E9NJQ0</accession>
<evidence type="ECO:0000259" key="2">
    <source>
        <dbReference type="SMART" id="SM00974"/>
    </source>
</evidence>
<reference evidence="3 4" key="3">
    <citation type="journal article" date="2015" name="Genome Announc.">
        <title>Draft Genome Sequence of the Archiascomycetous Yeast Saitoella complicata.</title>
        <authorList>
            <person name="Yamauchi K."/>
            <person name="Kondo S."/>
            <person name="Hamamoto M."/>
            <person name="Takahashi Y."/>
            <person name="Ogura Y."/>
            <person name="Hayashi T."/>
            <person name="Nishida H."/>
        </authorList>
    </citation>
    <scope>NUCLEOTIDE SEQUENCE [LARGE SCALE GENOMIC DNA]</scope>
    <source>
        <strain evidence="3 4">NRRL Y-17804</strain>
    </source>
</reference>
<organism evidence="3 4">
    <name type="scientific">Saitoella complicata (strain BCRC 22490 / CBS 7301 / JCM 7358 / NBRC 10748 / NRRL Y-17804)</name>
    <dbReference type="NCBI Taxonomy" id="698492"/>
    <lineage>
        <taxon>Eukaryota</taxon>
        <taxon>Fungi</taxon>
        <taxon>Dikarya</taxon>
        <taxon>Ascomycota</taxon>
        <taxon>Taphrinomycotina</taxon>
        <taxon>Taphrinomycotina incertae sedis</taxon>
        <taxon>Saitoella</taxon>
    </lineage>
</organism>
<feature type="region of interest" description="Disordered" evidence="1">
    <location>
        <begin position="166"/>
        <end position="195"/>
    </location>
</feature>
<proteinExistence type="predicted"/>
<dbReference type="InterPro" id="IPR018306">
    <property type="entry name" value="Phage_T5_Orf172_DNA-bd"/>
</dbReference>
<feature type="region of interest" description="Disordered" evidence="1">
    <location>
        <begin position="1"/>
        <end position="36"/>
    </location>
</feature>
<dbReference type="Proteomes" id="UP000033140">
    <property type="component" value="Unassembled WGS sequence"/>
</dbReference>
<dbReference type="InterPro" id="IPR053006">
    <property type="entry name" value="Meiosis_regulatory"/>
</dbReference>
<feature type="compositionally biased region" description="Pro residues" evidence="1">
    <location>
        <begin position="119"/>
        <end position="132"/>
    </location>
</feature>
<evidence type="ECO:0000313" key="3">
    <source>
        <dbReference type="EMBL" id="GAO50107.1"/>
    </source>
</evidence>
<reference evidence="3 4" key="2">
    <citation type="journal article" date="2014" name="J. Gen. Appl. Microbiol.">
        <title>The early diverging ascomycetous budding yeast Saitoella complicata has three histone deacetylases belonging to the Clr6, Hos2, and Rpd3 lineages.</title>
        <authorList>
            <person name="Nishida H."/>
            <person name="Matsumoto T."/>
            <person name="Kondo S."/>
            <person name="Hamamoto M."/>
            <person name="Yoshikawa H."/>
        </authorList>
    </citation>
    <scope>NUCLEOTIDE SEQUENCE [LARGE SCALE GENOMIC DNA]</scope>
    <source>
        <strain evidence="3 4">NRRL Y-17804</strain>
    </source>
</reference>
<dbReference type="OrthoDB" id="2417614at2759"/>
<feature type="region of interest" description="Disordered" evidence="1">
    <location>
        <begin position="98"/>
        <end position="145"/>
    </location>
</feature>
<dbReference type="PANTHER" id="PTHR28094:SF1">
    <property type="entry name" value="MEIOTICALLY UP-REGULATED GENE 113 PROTEIN"/>
    <property type="match status" value="1"/>
</dbReference>
<keyword evidence="4" id="KW-1185">Reference proteome</keyword>